<dbReference type="OrthoDB" id="3267882at2759"/>
<evidence type="ECO:0000313" key="3">
    <source>
        <dbReference type="Proteomes" id="UP000736335"/>
    </source>
</evidence>
<dbReference type="Proteomes" id="UP000736335">
    <property type="component" value="Unassembled WGS sequence"/>
</dbReference>
<evidence type="ECO:0000256" key="1">
    <source>
        <dbReference type="SAM" id="MobiDB-lite"/>
    </source>
</evidence>
<sequence length="386" mass="44364">MADEARQRQRRNALRKFSRQKREERIAVGGLDPERDFVCPFCNGVYSLYYGRHKLHLQKCKHRITRAVRVPRKPSLPPPLPFENEVYPMPVGADPGGQDTEMDEARPEPETAPGPSKDLPPIPASGSGVTGDPSSSDIGPGVTLRHGETLVVYHPHSRRPRRIVSTAELHAPHKHTTRHDIKTPQASYAPFPTRADFEQAEIFINNDCSNKLIDTQLKFGRRNGAGLRVKSSHEMHKLLMRGVEEDVTDGSKFRQEEITVPYIRGDIKEQRAYTVRYRPAMDAVLQMIEDPDLRGAFTMYPQRHYVRDPCGGNMRVWTDVHTADDWWSLQDKIGPEKVVVHMQLYSDATQLNRMGTKKWWGVYMFIGNIHQEFREKWKIRKNSQLL</sequence>
<gene>
    <name evidence="2" type="ORF">BJ322DRAFT_1040781</name>
</gene>
<dbReference type="Pfam" id="PF18759">
    <property type="entry name" value="Plavaka"/>
    <property type="match status" value="1"/>
</dbReference>
<reference evidence="2" key="2">
    <citation type="submission" date="2020-11" db="EMBL/GenBank/DDBJ databases">
        <authorList>
            <consortium name="DOE Joint Genome Institute"/>
            <person name="Kuo A."/>
            <person name="Miyauchi S."/>
            <person name="Kiss E."/>
            <person name="Drula E."/>
            <person name="Kohler A."/>
            <person name="Sanchez-Garcia M."/>
            <person name="Andreopoulos B."/>
            <person name="Barry K.W."/>
            <person name="Bonito G."/>
            <person name="Buee M."/>
            <person name="Carver A."/>
            <person name="Chen C."/>
            <person name="Cichocki N."/>
            <person name="Clum A."/>
            <person name="Culley D."/>
            <person name="Crous P.W."/>
            <person name="Fauchery L."/>
            <person name="Girlanda M."/>
            <person name="Hayes R."/>
            <person name="Keri Z."/>
            <person name="Labutti K."/>
            <person name="Lipzen A."/>
            <person name="Lombard V."/>
            <person name="Magnuson J."/>
            <person name="Maillard F."/>
            <person name="Morin E."/>
            <person name="Murat C."/>
            <person name="Nolan M."/>
            <person name="Ohm R."/>
            <person name="Pangilinan J."/>
            <person name="Pereira M."/>
            <person name="Perotto S."/>
            <person name="Peter M."/>
            <person name="Riley R."/>
            <person name="Sitrit Y."/>
            <person name="Stielow B."/>
            <person name="Szollosi G."/>
            <person name="Zifcakova L."/>
            <person name="Stursova M."/>
            <person name="Spatafora J.W."/>
            <person name="Tedersoo L."/>
            <person name="Vaario L.-M."/>
            <person name="Yamada A."/>
            <person name="Yan M."/>
            <person name="Wang P."/>
            <person name="Xu J."/>
            <person name="Bruns T."/>
            <person name="Baldrian P."/>
            <person name="Vilgalys R."/>
            <person name="Henrissat B."/>
            <person name="Grigoriev I.V."/>
            <person name="Hibbett D."/>
            <person name="Nagy L.G."/>
            <person name="Martin F.M."/>
        </authorList>
    </citation>
    <scope>NUCLEOTIDE SEQUENCE</scope>
    <source>
        <strain evidence="2">UH-Tt-Lm1</strain>
    </source>
</reference>
<feature type="region of interest" description="Disordered" evidence="1">
    <location>
        <begin position="1"/>
        <end position="22"/>
    </location>
</feature>
<name>A0A9P6HQ35_9AGAM</name>
<feature type="compositionally biased region" description="Basic residues" evidence="1">
    <location>
        <begin position="8"/>
        <end position="19"/>
    </location>
</feature>
<protein>
    <submittedName>
        <fullName evidence="2">Uncharacterized protein</fullName>
    </submittedName>
</protein>
<evidence type="ECO:0000313" key="2">
    <source>
        <dbReference type="EMBL" id="KAF9791266.1"/>
    </source>
</evidence>
<comment type="caution">
    <text evidence="2">The sequence shown here is derived from an EMBL/GenBank/DDBJ whole genome shotgun (WGS) entry which is preliminary data.</text>
</comment>
<dbReference type="InterPro" id="IPR041078">
    <property type="entry name" value="Plavaka"/>
</dbReference>
<dbReference type="AlphaFoldDB" id="A0A9P6HQ35"/>
<dbReference type="EMBL" id="WIUZ02000002">
    <property type="protein sequence ID" value="KAF9791266.1"/>
    <property type="molecule type" value="Genomic_DNA"/>
</dbReference>
<feature type="region of interest" description="Disordered" evidence="1">
    <location>
        <begin position="71"/>
        <end position="143"/>
    </location>
</feature>
<keyword evidence="3" id="KW-1185">Reference proteome</keyword>
<proteinExistence type="predicted"/>
<reference evidence="2" key="1">
    <citation type="journal article" date="2020" name="Nat. Commun.">
        <title>Large-scale genome sequencing of mycorrhizal fungi provides insights into the early evolution of symbiotic traits.</title>
        <authorList>
            <person name="Miyauchi S."/>
            <person name="Kiss E."/>
            <person name="Kuo A."/>
            <person name="Drula E."/>
            <person name="Kohler A."/>
            <person name="Sanchez-Garcia M."/>
            <person name="Morin E."/>
            <person name="Andreopoulos B."/>
            <person name="Barry K.W."/>
            <person name="Bonito G."/>
            <person name="Buee M."/>
            <person name="Carver A."/>
            <person name="Chen C."/>
            <person name="Cichocki N."/>
            <person name="Clum A."/>
            <person name="Culley D."/>
            <person name="Crous P.W."/>
            <person name="Fauchery L."/>
            <person name="Girlanda M."/>
            <person name="Hayes R.D."/>
            <person name="Keri Z."/>
            <person name="LaButti K."/>
            <person name="Lipzen A."/>
            <person name="Lombard V."/>
            <person name="Magnuson J."/>
            <person name="Maillard F."/>
            <person name="Murat C."/>
            <person name="Nolan M."/>
            <person name="Ohm R.A."/>
            <person name="Pangilinan J."/>
            <person name="Pereira M.F."/>
            <person name="Perotto S."/>
            <person name="Peter M."/>
            <person name="Pfister S."/>
            <person name="Riley R."/>
            <person name="Sitrit Y."/>
            <person name="Stielow J.B."/>
            <person name="Szollosi G."/>
            <person name="Zifcakova L."/>
            <person name="Stursova M."/>
            <person name="Spatafora J.W."/>
            <person name="Tedersoo L."/>
            <person name="Vaario L.M."/>
            <person name="Yamada A."/>
            <person name="Yan M."/>
            <person name="Wang P."/>
            <person name="Xu J."/>
            <person name="Bruns T."/>
            <person name="Baldrian P."/>
            <person name="Vilgalys R."/>
            <person name="Dunand C."/>
            <person name="Henrissat B."/>
            <person name="Grigoriev I.V."/>
            <person name="Hibbett D."/>
            <person name="Nagy L.G."/>
            <person name="Martin F.M."/>
        </authorList>
    </citation>
    <scope>NUCLEOTIDE SEQUENCE</scope>
    <source>
        <strain evidence="2">UH-Tt-Lm1</strain>
    </source>
</reference>
<organism evidence="2 3">
    <name type="scientific">Thelephora terrestris</name>
    <dbReference type="NCBI Taxonomy" id="56493"/>
    <lineage>
        <taxon>Eukaryota</taxon>
        <taxon>Fungi</taxon>
        <taxon>Dikarya</taxon>
        <taxon>Basidiomycota</taxon>
        <taxon>Agaricomycotina</taxon>
        <taxon>Agaricomycetes</taxon>
        <taxon>Thelephorales</taxon>
        <taxon>Thelephoraceae</taxon>
        <taxon>Thelephora</taxon>
    </lineage>
</organism>
<accession>A0A9P6HQ35</accession>